<sequence>MQNRLVGLMVLTALGALFLPDLLNGEKARVEEQFATIPLRPNTAAISTPEDAFAPIEAQAAPVLPELEEEVEPATQASQDRPDNDSVEPQPKPRPSTERPKAQSQAETAGWTLRVGSFRSAQNVKRLVQELREKGYPAYSVPSAPVEGELTVVYIGPEIDRKVLAAMQDKLERQRSLKGRLERYDPLKI</sequence>
<keyword evidence="3" id="KW-0132">Cell division</keyword>
<dbReference type="PROSITE" id="PS51724">
    <property type="entry name" value="SPOR"/>
    <property type="match status" value="1"/>
</dbReference>
<dbReference type="EMBL" id="BAABLF010000009">
    <property type="protein sequence ID" value="GAA5190948.1"/>
    <property type="molecule type" value="Genomic_DNA"/>
</dbReference>
<reference evidence="4" key="1">
    <citation type="journal article" date="2019" name="Int. J. Syst. Evol. Microbiol.">
        <title>The Global Catalogue of Microorganisms (GCM) 10K type strain sequencing project: providing services to taxonomists for standard genome sequencing and annotation.</title>
        <authorList>
            <consortium name="The Broad Institute Genomics Platform"/>
            <consortium name="The Broad Institute Genome Sequencing Center for Infectious Disease"/>
            <person name="Wu L."/>
            <person name="Ma J."/>
        </authorList>
    </citation>
    <scope>NUCLEOTIDE SEQUENCE [LARGE SCALE GENOMIC DNA]</scope>
    <source>
        <strain evidence="4">JCM 18720</strain>
    </source>
</reference>
<evidence type="ECO:0000313" key="4">
    <source>
        <dbReference type="Proteomes" id="UP001501600"/>
    </source>
</evidence>
<dbReference type="Gene3D" id="3.30.70.1070">
    <property type="entry name" value="Sporulation related repeat"/>
    <property type="match status" value="1"/>
</dbReference>
<dbReference type="InterPro" id="IPR007730">
    <property type="entry name" value="SPOR-like_dom"/>
</dbReference>
<dbReference type="PANTHER" id="PTHR38687">
    <property type="entry name" value="CELL DIVISION PROTEIN DEDD-RELATED"/>
    <property type="match status" value="1"/>
</dbReference>
<dbReference type="Proteomes" id="UP001501600">
    <property type="component" value="Unassembled WGS sequence"/>
</dbReference>
<dbReference type="RefSeq" id="WP_345316606.1">
    <property type="nucleotide sequence ID" value="NZ_BAABLF010000009.1"/>
</dbReference>
<feature type="domain" description="SPOR" evidence="2">
    <location>
        <begin position="105"/>
        <end position="184"/>
    </location>
</feature>
<dbReference type="SUPFAM" id="SSF110997">
    <property type="entry name" value="Sporulation related repeat"/>
    <property type="match status" value="1"/>
</dbReference>
<dbReference type="Pfam" id="PF05036">
    <property type="entry name" value="SPOR"/>
    <property type="match status" value="1"/>
</dbReference>
<keyword evidence="4" id="KW-1185">Reference proteome</keyword>
<name>A0ABP9S3I0_9GAMM</name>
<feature type="region of interest" description="Disordered" evidence="1">
    <location>
        <begin position="59"/>
        <end position="111"/>
    </location>
</feature>
<evidence type="ECO:0000256" key="1">
    <source>
        <dbReference type="SAM" id="MobiDB-lite"/>
    </source>
</evidence>
<organism evidence="3 4">
    <name type="scientific">Ferrimonas gelatinilytica</name>
    <dbReference type="NCBI Taxonomy" id="1255257"/>
    <lineage>
        <taxon>Bacteria</taxon>
        <taxon>Pseudomonadati</taxon>
        <taxon>Pseudomonadota</taxon>
        <taxon>Gammaproteobacteria</taxon>
        <taxon>Alteromonadales</taxon>
        <taxon>Ferrimonadaceae</taxon>
        <taxon>Ferrimonas</taxon>
    </lineage>
</organism>
<evidence type="ECO:0000259" key="2">
    <source>
        <dbReference type="PROSITE" id="PS51724"/>
    </source>
</evidence>
<protein>
    <submittedName>
        <fullName evidence="3">Cell division protein DedD</fullName>
    </submittedName>
</protein>
<dbReference type="GO" id="GO:0051301">
    <property type="term" value="P:cell division"/>
    <property type="evidence" value="ECO:0007669"/>
    <property type="project" value="UniProtKB-KW"/>
</dbReference>
<gene>
    <name evidence="3" type="primary">dedD</name>
    <name evidence="3" type="ORF">GCM10025772_16740</name>
</gene>
<evidence type="ECO:0000313" key="3">
    <source>
        <dbReference type="EMBL" id="GAA5190948.1"/>
    </source>
</evidence>
<dbReference type="InterPro" id="IPR052521">
    <property type="entry name" value="Cell_div_SPOR-domain"/>
</dbReference>
<keyword evidence="3" id="KW-0131">Cell cycle</keyword>
<dbReference type="InterPro" id="IPR036680">
    <property type="entry name" value="SPOR-like_sf"/>
</dbReference>
<dbReference type="PANTHER" id="PTHR38687:SF1">
    <property type="entry name" value="CELL DIVISION PROTEIN DEDD"/>
    <property type="match status" value="1"/>
</dbReference>
<comment type="caution">
    <text evidence="3">The sequence shown here is derived from an EMBL/GenBank/DDBJ whole genome shotgun (WGS) entry which is preliminary data.</text>
</comment>
<proteinExistence type="predicted"/>
<accession>A0ABP9S3I0</accession>